<evidence type="ECO:0000259" key="2">
    <source>
        <dbReference type="Pfam" id="PF07510"/>
    </source>
</evidence>
<feature type="domain" description="GmrSD restriction endonucleases C-terminal" evidence="2">
    <location>
        <begin position="160"/>
        <end position="271"/>
    </location>
</feature>
<keyword evidence="4" id="KW-1185">Reference proteome</keyword>
<gene>
    <name evidence="3" type="ORF">LC603019_00342</name>
</gene>
<keyword evidence="1" id="KW-1133">Transmembrane helix</keyword>
<proteinExistence type="predicted"/>
<dbReference type="Proteomes" id="UP000324288">
    <property type="component" value="Chromosome"/>
</dbReference>
<dbReference type="PANTHER" id="PTHR24094:SF15">
    <property type="entry name" value="AMP-DEPENDENT SYNTHETASE_LIGASE DOMAIN-CONTAINING PROTEIN-RELATED"/>
    <property type="match status" value="1"/>
</dbReference>
<reference evidence="3 4" key="1">
    <citation type="submission" date="2019-04" db="EMBL/GenBank/DDBJ databases">
        <authorList>
            <person name="Seth-Smith MB H."/>
            <person name="Seth-Smith H."/>
        </authorList>
    </citation>
    <scope>NUCLEOTIDE SEQUENCE [LARGE SCALE GENOMIC DNA]</scope>
    <source>
        <strain evidence="3">USB-603019</strain>
    </source>
</reference>
<keyword evidence="1" id="KW-0812">Transmembrane</keyword>
<dbReference type="AlphaFoldDB" id="A0A5E3ZX05"/>
<evidence type="ECO:0000313" key="4">
    <source>
        <dbReference type="Proteomes" id="UP000324288"/>
    </source>
</evidence>
<protein>
    <recommendedName>
        <fullName evidence="2">GmrSD restriction endonucleases C-terminal domain-containing protein</fullName>
    </recommendedName>
</protein>
<feature type="transmembrane region" description="Helical" evidence="1">
    <location>
        <begin position="68"/>
        <end position="91"/>
    </location>
</feature>
<accession>A0A5E3ZX05</accession>
<dbReference type="RefSeq" id="WP_053978737.1">
    <property type="nucleotide sequence ID" value="NZ_CP009312.1"/>
</dbReference>
<evidence type="ECO:0000313" key="3">
    <source>
        <dbReference type="EMBL" id="VHN99928.1"/>
    </source>
</evidence>
<dbReference type="PANTHER" id="PTHR24094">
    <property type="entry name" value="SECRETED PROTEIN"/>
    <property type="match status" value="1"/>
</dbReference>
<dbReference type="Pfam" id="PF07510">
    <property type="entry name" value="GmrSD_C"/>
    <property type="match status" value="1"/>
</dbReference>
<evidence type="ECO:0000256" key="1">
    <source>
        <dbReference type="SAM" id="Phobius"/>
    </source>
</evidence>
<sequence>MINCQVPLTTEVPTMPLPHHHTAVPAAHACTDTTSPVQANNSALQSGTTQHAFSTTPVHLWSLRGRRWLLWGGWVVFPTLVALVVTAAQWIPPTHQWPGSPSRAEIRALLNRVHIIPRRQHILGYERACTGSSSCSFGTAWTDDSDAPGSHNGIDTRSEMLRLLSTSIDPYTGRHLPNQRQQRHIDHLFPLAAAWDMGAAQWPQRKRVSFANDISRNLVVVAGDINIEKADSTPSEWLPPWKGSRCWYAARYLTVAVHYDLSISQADWRALSAASRLCPRRSA</sequence>
<keyword evidence="1" id="KW-0472">Membrane</keyword>
<name>A0A5E3ZX05_9ACTN</name>
<organism evidence="3 4">
    <name type="scientific">Lawsonella clevelandensis</name>
    <dbReference type="NCBI Taxonomy" id="1528099"/>
    <lineage>
        <taxon>Bacteria</taxon>
        <taxon>Bacillati</taxon>
        <taxon>Actinomycetota</taxon>
        <taxon>Actinomycetes</taxon>
        <taxon>Mycobacteriales</taxon>
        <taxon>Lawsonellaceae</taxon>
        <taxon>Lawsonella</taxon>
    </lineage>
</organism>
<dbReference type="EMBL" id="LR584267">
    <property type="protein sequence ID" value="VHN99928.1"/>
    <property type="molecule type" value="Genomic_DNA"/>
</dbReference>
<dbReference type="GeneID" id="84894336"/>
<dbReference type="InterPro" id="IPR011089">
    <property type="entry name" value="GmrSD_C"/>
</dbReference>